<evidence type="ECO:0000256" key="4">
    <source>
        <dbReference type="ARBA" id="ARBA00023163"/>
    </source>
</evidence>
<comment type="similarity">
    <text evidence="1">Belongs to the sigma-70 factor family. ECF subfamily.</text>
</comment>
<dbReference type="NCBIfam" id="TIGR02937">
    <property type="entry name" value="sigma70-ECF"/>
    <property type="match status" value="1"/>
</dbReference>
<dbReference type="InterPro" id="IPR014284">
    <property type="entry name" value="RNA_pol_sigma-70_dom"/>
</dbReference>
<reference evidence="7 8" key="1">
    <citation type="journal article" date="2009" name="Stand. Genomic Sci.">
        <title>Complete genome sequence of Pedobacter heparinus type strain (HIM 762-3).</title>
        <authorList>
            <person name="Han C."/>
            <person name="Spring S."/>
            <person name="Lapidus A."/>
            <person name="Del Rio T.G."/>
            <person name="Tice H."/>
            <person name="Copeland A."/>
            <person name="Cheng J.F."/>
            <person name="Lucas S."/>
            <person name="Chen F."/>
            <person name="Nolan M."/>
            <person name="Bruce D."/>
            <person name="Goodwin L."/>
            <person name="Pitluck S."/>
            <person name="Ivanova N."/>
            <person name="Mavromatis K."/>
            <person name="Mikhailova N."/>
            <person name="Pati A."/>
            <person name="Chen A."/>
            <person name="Palaniappan K."/>
            <person name="Land M."/>
            <person name="Hauser L."/>
            <person name="Chang Y.J."/>
            <person name="Jeffries C.C."/>
            <person name="Saunders E."/>
            <person name="Chertkov O."/>
            <person name="Brettin T."/>
            <person name="Goker M."/>
            <person name="Rohde M."/>
            <person name="Bristow J."/>
            <person name="Eisen J.A."/>
            <person name="Markowitz V."/>
            <person name="Hugenholtz P."/>
            <person name="Kyrpides N.C."/>
            <person name="Klenk H.P."/>
            <person name="Detter J.C."/>
        </authorList>
    </citation>
    <scope>NUCLEOTIDE SEQUENCE [LARGE SCALE GENOMIC DNA]</scope>
    <source>
        <strain evidence="8">ATCC 13125 / DSM 2366 / CIP 104194 / JCM 7457 / NBRC 12017 / NCIMB 9290 / NRRL B-14731 / HIM 762-3</strain>
    </source>
</reference>
<evidence type="ECO:0000259" key="5">
    <source>
        <dbReference type="Pfam" id="PF04542"/>
    </source>
</evidence>
<dbReference type="HOGENOM" id="CLU_047691_4_1_10"/>
<evidence type="ECO:0000256" key="3">
    <source>
        <dbReference type="ARBA" id="ARBA00023082"/>
    </source>
</evidence>
<keyword evidence="8" id="KW-1185">Reference proteome</keyword>
<evidence type="ECO:0000256" key="2">
    <source>
        <dbReference type="ARBA" id="ARBA00023015"/>
    </source>
</evidence>
<evidence type="ECO:0000256" key="1">
    <source>
        <dbReference type="ARBA" id="ARBA00010641"/>
    </source>
</evidence>
<keyword evidence="3" id="KW-0731">Sigma factor</keyword>
<dbReference type="Pfam" id="PF08281">
    <property type="entry name" value="Sigma70_r4_2"/>
    <property type="match status" value="1"/>
</dbReference>
<dbReference type="GO" id="GO:0016987">
    <property type="term" value="F:sigma factor activity"/>
    <property type="evidence" value="ECO:0007669"/>
    <property type="project" value="UniProtKB-KW"/>
</dbReference>
<dbReference type="EMBL" id="CP001681">
    <property type="protein sequence ID" value="ACU03289.1"/>
    <property type="molecule type" value="Genomic_DNA"/>
</dbReference>
<evidence type="ECO:0000259" key="6">
    <source>
        <dbReference type="Pfam" id="PF08281"/>
    </source>
</evidence>
<dbReference type="InterPro" id="IPR013324">
    <property type="entry name" value="RNA_pol_sigma_r3/r4-like"/>
</dbReference>
<keyword evidence="2" id="KW-0805">Transcription regulation</keyword>
<dbReference type="eggNOG" id="COG1595">
    <property type="taxonomic scope" value="Bacteria"/>
</dbReference>
<evidence type="ECO:0000313" key="7">
    <source>
        <dbReference type="EMBL" id="ACU03289.1"/>
    </source>
</evidence>
<dbReference type="InterPro" id="IPR007627">
    <property type="entry name" value="RNA_pol_sigma70_r2"/>
</dbReference>
<accession>C6Y3L0</accession>
<gene>
    <name evidence="7" type="ordered locus">Phep_1071</name>
</gene>
<protein>
    <submittedName>
        <fullName evidence="7">RNA polymerase sigma factor, sigma-70 family</fullName>
    </submittedName>
</protein>
<proteinExistence type="inferred from homology"/>
<dbReference type="CDD" id="cd06171">
    <property type="entry name" value="Sigma70_r4"/>
    <property type="match status" value="1"/>
</dbReference>
<dbReference type="RefSeq" id="WP_012781233.1">
    <property type="nucleotide sequence ID" value="NC_013061.1"/>
</dbReference>
<dbReference type="Gene3D" id="1.10.10.10">
    <property type="entry name" value="Winged helix-like DNA-binding domain superfamily/Winged helix DNA-binding domain"/>
    <property type="match status" value="1"/>
</dbReference>
<dbReference type="KEGG" id="phe:Phep_1071"/>
<dbReference type="Pfam" id="PF04542">
    <property type="entry name" value="Sigma70_r2"/>
    <property type="match status" value="1"/>
</dbReference>
<dbReference type="InterPro" id="IPR039425">
    <property type="entry name" value="RNA_pol_sigma-70-like"/>
</dbReference>
<feature type="domain" description="RNA polymerase sigma-70 region 2" evidence="5">
    <location>
        <begin position="28"/>
        <end position="93"/>
    </location>
</feature>
<name>C6Y3L0_PEDHD</name>
<dbReference type="InterPro" id="IPR013325">
    <property type="entry name" value="RNA_pol_sigma_r2"/>
</dbReference>
<dbReference type="InterPro" id="IPR013249">
    <property type="entry name" value="RNA_pol_sigma70_r4_t2"/>
</dbReference>
<organism evidence="7 8">
    <name type="scientific">Pedobacter heparinus (strain ATCC 13125 / DSM 2366 / CIP 104194 / JCM 7457 / NBRC 12017 / NCIMB 9290 / NRRL B-14731 / HIM 762-3)</name>
    <dbReference type="NCBI Taxonomy" id="485917"/>
    <lineage>
        <taxon>Bacteria</taxon>
        <taxon>Pseudomonadati</taxon>
        <taxon>Bacteroidota</taxon>
        <taxon>Sphingobacteriia</taxon>
        <taxon>Sphingobacteriales</taxon>
        <taxon>Sphingobacteriaceae</taxon>
        <taxon>Pedobacter</taxon>
    </lineage>
</organism>
<dbReference type="PANTHER" id="PTHR43133">
    <property type="entry name" value="RNA POLYMERASE ECF-TYPE SIGMA FACTO"/>
    <property type="match status" value="1"/>
</dbReference>
<dbReference type="Gene3D" id="1.10.1740.10">
    <property type="match status" value="1"/>
</dbReference>
<dbReference type="Proteomes" id="UP000000852">
    <property type="component" value="Chromosome"/>
</dbReference>
<evidence type="ECO:0000313" key="8">
    <source>
        <dbReference type="Proteomes" id="UP000000852"/>
    </source>
</evidence>
<dbReference type="OrthoDB" id="679904at2"/>
<feature type="domain" description="RNA polymerase sigma factor 70 region 4 type 2" evidence="6">
    <location>
        <begin position="127"/>
        <end position="172"/>
    </location>
</feature>
<dbReference type="GO" id="GO:0003677">
    <property type="term" value="F:DNA binding"/>
    <property type="evidence" value="ECO:0007669"/>
    <property type="project" value="InterPro"/>
</dbReference>
<dbReference type="SUPFAM" id="SSF88659">
    <property type="entry name" value="Sigma3 and sigma4 domains of RNA polymerase sigma factors"/>
    <property type="match status" value="1"/>
</dbReference>
<keyword evidence="4" id="KW-0804">Transcription</keyword>
<dbReference type="GO" id="GO:0006352">
    <property type="term" value="P:DNA-templated transcription initiation"/>
    <property type="evidence" value="ECO:0007669"/>
    <property type="project" value="InterPro"/>
</dbReference>
<dbReference type="STRING" id="485917.Phep_1071"/>
<dbReference type="SUPFAM" id="SSF88946">
    <property type="entry name" value="Sigma2 domain of RNA polymerase sigma factors"/>
    <property type="match status" value="1"/>
</dbReference>
<dbReference type="AlphaFoldDB" id="C6Y3L0"/>
<sequence>MSAYSTYTDQELLAKLRGGDKFAFDEIYTKHWSKVYNQSFKKLHDPELAKDITQEVFIYLWQHRENNLIENLPAYLFTSVRNNVFRALKKQDRFIPVTDLIIEARAFYPDADADLLAKEFFKTYDILVNAMPPAQQRIFRMHYHDDLSTQEIAKILKLSRGTVQNQLTRAVTLLRASLLSIALMISQQ</sequence>
<dbReference type="InterPro" id="IPR036388">
    <property type="entry name" value="WH-like_DNA-bd_sf"/>
</dbReference>
<dbReference type="PANTHER" id="PTHR43133:SF46">
    <property type="entry name" value="RNA POLYMERASE SIGMA-70 FACTOR ECF SUBFAMILY"/>
    <property type="match status" value="1"/>
</dbReference>